<proteinExistence type="predicted"/>
<feature type="compositionally biased region" description="Pro residues" evidence="1">
    <location>
        <begin position="486"/>
        <end position="497"/>
    </location>
</feature>
<accession>A0AA38LU76</accession>
<dbReference type="GeneID" id="77729088"/>
<evidence type="ECO:0000313" key="2">
    <source>
        <dbReference type="EMBL" id="KAI9634484.1"/>
    </source>
</evidence>
<feature type="region of interest" description="Disordered" evidence="1">
    <location>
        <begin position="476"/>
        <end position="546"/>
    </location>
</feature>
<dbReference type="RefSeq" id="XP_052944261.1">
    <property type="nucleotide sequence ID" value="XM_053089883.1"/>
</dbReference>
<feature type="compositionally biased region" description="Gly residues" evidence="1">
    <location>
        <begin position="638"/>
        <end position="647"/>
    </location>
</feature>
<feature type="region of interest" description="Disordered" evidence="1">
    <location>
        <begin position="87"/>
        <end position="145"/>
    </location>
</feature>
<gene>
    <name evidence="2" type="ORF">MKK02DRAFT_38014</name>
</gene>
<feature type="compositionally biased region" description="Polar residues" evidence="1">
    <location>
        <begin position="360"/>
        <end position="373"/>
    </location>
</feature>
<feature type="compositionally biased region" description="Low complexity" evidence="1">
    <location>
        <begin position="408"/>
        <end position="428"/>
    </location>
</feature>
<reference evidence="2" key="1">
    <citation type="journal article" date="2022" name="G3 (Bethesda)">
        <title>High quality genome of the basidiomycete yeast Dioszegia hungarica PDD-24b-2 isolated from cloud water.</title>
        <authorList>
            <person name="Jarrige D."/>
            <person name="Haridas S."/>
            <person name="Bleykasten-Grosshans C."/>
            <person name="Joly M."/>
            <person name="Nadalig T."/>
            <person name="Sancelme M."/>
            <person name="Vuilleumier S."/>
            <person name="Grigoriev I.V."/>
            <person name="Amato P."/>
            <person name="Bringel F."/>
        </authorList>
    </citation>
    <scope>NUCLEOTIDE SEQUENCE</scope>
    <source>
        <strain evidence="2">PDD-24b-2</strain>
    </source>
</reference>
<organism evidence="2 3">
    <name type="scientific">Dioszegia hungarica</name>
    <dbReference type="NCBI Taxonomy" id="4972"/>
    <lineage>
        <taxon>Eukaryota</taxon>
        <taxon>Fungi</taxon>
        <taxon>Dikarya</taxon>
        <taxon>Basidiomycota</taxon>
        <taxon>Agaricomycotina</taxon>
        <taxon>Tremellomycetes</taxon>
        <taxon>Tremellales</taxon>
        <taxon>Bulleribasidiaceae</taxon>
        <taxon>Dioszegia</taxon>
    </lineage>
</organism>
<name>A0AA38LU76_9TREE</name>
<keyword evidence="3" id="KW-1185">Reference proteome</keyword>
<feature type="compositionally biased region" description="Basic and acidic residues" evidence="1">
    <location>
        <begin position="298"/>
        <end position="312"/>
    </location>
</feature>
<evidence type="ECO:0000313" key="3">
    <source>
        <dbReference type="Proteomes" id="UP001164286"/>
    </source>
</evidence>
<protein>
    <submittedName>
        <fullName evidence="2">Uncharacterized protein</fullName>
    </submittedName>
</protein>
<dbReference type="AlphaFoldDB" id="A0AA38LU76"/>
<feature type="compositionally biased region" description="Polar residues" evidence="1">
    <location>
        <begin position="320"/>
        <end position="339"/>
    </location>
</feature>
<feature type="compositionally biased region" description="Polar residues" evidence="1">
    <location>
        <begin position="536"/>
        <end position="546"/>
    </location>
</feature>
<feature type="region of interest" description="Disordered" evidence="1">
    <location>
        <begin position="627"/>
        <end position="647"/>
    </location>
</feature>
<dbReference type="Proteomes" id="UP001164286">
    <property type="component" value="Unassembled WGS sequence"/>
</dbReference>
<feature type="region of interest" description="Disordered" evidence="1">
    <location>
        <begin position="408"/>
        <end position="452"/>
    </location>
</feature>
<feature type="region of interest" description="Disordered" evidence="1">
    <location>
        <begin position="247"/>
        <end position="373"/>
    </location>
</feature>
<feature type="compositionally biased region" description="Basic and acidic residues" evidence="1">
    <location>
        <begin position="273"/>
        <end position="282"/>
    </location>
</feature>
<comment type="caution">
    <text evidence="2">The sequence shown here is derived from an EMBL/GenBank/DDBJ whole genome shotgun (WGS) entry which is preliminary data.</text>
</comment>
<feature type="compositionally biased region" description="Low complexity" evidence="1">
    <location>
        <begin position="107"/>
        <end position="130"/>
    </location>
</feature>
<sequence length="647" mass="68173">MARTRPYTRKELETLRRGDLQNLYKIHGLKGANQKSDALIDSLEEYFISPTYKAIPPGSPNKLQRSTNPIPSVVIPTHSRQLKPIQAQVAPRAPPLRPVTRKSPTKAAAMAPERAGRAAVTAEDAASEASGPRRERPIPAKSAQLPVPNDSLLRRVGVLSDRVQDIESSLTVTPLTTVSGEIASLRAEVSRLDADIASIRSSGVQTTGAPEQPWETRVKEVEAGWAAKLSTAEAVWAERFRVLEGKIGEGSGTGRGSRASEGPQGLSATALGKRREREEVVEPRGFALDGSTSPSKRARTDHTASPSTREHLMALARRSASPTKSPRTPSPGKSSSQGVFKTPELPASLMKQRHPRTPSPGHQGTLPDNSATPAFSADASYFADLPPVASATGRGRSVEVTLPFPLFATTPRPAAPTSPTTDAPPSSARRGRALSAQPGGLMLTPGRRPTRTVSHAHMELSTVTEDSVPASSAGASFAALSSQKGRPPPLSVSPPSNPHQSPLLGPELTREISEPPRLSPSPSITESRFSTLPFPSKNTGPTPRSNLTKVVDFAFIPQDTPAEPASAASTAPTSSSSTTAPAPEAVSPVFAPLAGLGMMTPGHRTMLGTEAYRDTRFGDLPVMMSWGTPEMPDTPRPGGSGGFGSGT</sequence>
<feature type="compositionally biased region" description="Polar residues" evidence="1">
    <location>
        <begin position="520"/>
        <end position="530"/>
    </location>
</feature>
<evidence type="ECO:0000256" key="1">
    <source>
        <dbReference type="SAM" id="MobiDB-lite"/>
    </source>
</evidence>
<dbReference type="EMBL" id="JAKWFO010000007">
    <property type="protein sequence ID" value="KAI9634484.1"/>
    <property type="molecule type" value="Genomic_DNA"/>
</dbReference>
<feature type="region of interest" description="Disordered" evidence="1">
    <location>
        <begin position="561"/>
        <end position="583"/>
    </location>
</feature>